<feature type="compositionally biased region" description="Basic and acidic residues" evidence="1">
    <location>
        <begin position="99"/>
        <end position="122"/>
    </location>
</feature>
<gene>
    <name evidence="2" type="ORF">B0H66DRAFT_291774</name>
</gene>
<evidence type="ECO:0000313" key="3">
    <source>
        <dbReference type="Proteomes" id="UP001283341"/>
    </source>
</evidence>
<feature type="compositionally biased region" description="Basic and acidic residues" evidence="1">
    <location>
        <begin position="457"/>
        <end position="476"/>
    </location>
</feature>
<name>A0AAE0I0G7_9PEZI</name>
<proteinExistence type="predicted"/>
<feature type="compositionally biased region" description="Acidic residues" evidence="1">
    <location>
        <begin position="322"/>
        <end position="333"/>
    </location>
</feature>
<feature type="compositionally biased region" description="Basic and acidic residues" evidence="1">
    <location>
        <begin position="270"/>
        <end position="298"/>
    </location>
</feature>
<evidence type="ECO:0000313" key="2">
    <source>
        <dbReference type="EMBL" id="KAK3316333.1"/>
    </source>
</evidence>
<dbReference type="PANTHER" id="PTHR34117:SF1">
    <property type="entry name" value="STYLE CELL-CYCLE INHIBITOR 1"/>
    <property type="match status" value="1"/>
</dbReference>
<feature type="compositionally biased region" description="Basic and acidic residues" evidence="1">
    <location>
        <begin position="130"/>
        <end position="139"/>
    </location>
</feature>
<sequence length="502" mass="58295">MNTTNASVPSDSTNRGIGGCPRSSRSKSPSRRERSYRQRSRSPPPCRRRQQQEEDEDFDGDRYRPAAATRESHHYRRSRDRDDEAGRRHRRDQHHRHHHDDYHRENEERRLKKKRKADDSDVRHHHYHKKVEEGGEENKPLPYGTRALSRRHDFQAFEGLFAYYLDLHKSLDINELPDEEVRGRWRSFVGKWNRGELAEGWYEPELFARVSTGTMDEGEYHLPPDSGAPAPAGGDEATLKEDEERAADEFGRDRRPPPPRPTTTTTTTTIEEKTSDVKDDVRELLARYDELHNTHKPDITTTTTSSDHNKPTNNNISSAADEHDDEDSEEDDFGPSLPPTACRTNNLSRHGAAVPNLQDLSLRQEAALEFREQQLSDLRDERKADRALQKERLDDILPPRGDPGSRERKLEKRALVNEKMRAFRDRSPGAAEVPEADLLGGGDDEHKKLVAANQQRVSERQSRREEIRRAKAAERDERIREYKEREERTVETLRELARRRFG</sequence>
<reference evidence="2" key="2">
    <citation type="submission" date="2023-06" db="EMBL/GenBank/DDBJ databases">
        <authorList>
            <consortium name="Lawrence Berkeley National Laboratory"/>
            <person name="Haridas S."/>
            <person name="Hensen N."/>
            <person name="Bonometti L."/>
            <person name="Westerberg I."/>
            <person name="Brannstrom I.O."/>
            <person name="Guillou S."/>
            <person name="Cros-Aarteil S."/>
            <person name="Calhoun S."/>
            <person name="Kuo A."/>
            <person name="Mondo S."/>
            <person name="Pangilinan J."/>
            <person name="Riley R."/>
            <person name="Labutti K."/>
            <person name="Andreopoulos B."/>
            <person name="Lipzen A."/>
            <person name="Chen C."/>
            <person name="Yanf M."/>
            <person name="Daum C."/>
            <person name="Ng V."/>
            <person name="Clum A."/>
            <person name="Steindorff A."/>
            <person name="Ohm R."/>
            <person name="Martin F."/>
            <person name="Silar P."/>
            <person name="Natvig D."/>
            <person name="Lalanne C."/>
            <person name="Gautier V."/>
            <person name="Ament-Velasquez S.L."/>
            <person name="Kruys A."/>
            <person name="Hutchinson M.I."/>
            <person name="Powell A.J."/>
            <person name="Barry K."/>
            <person name="Miller A.N."/>
            <person name="Grigoriev I.V."/>
            <person name="Debuchy R."/>
            <person name="Gladieux P."/>
            <person name="Thoren M.H."/>
            <person name="Johannesson H."/>
        </authorList>
    </citation>
    <scope>NUCLEOTIDE SEQUENCE</scope>
    <source>
        <strain evidence="2">CBS 118394</strain>
    </source>
</reference>
<feature type="region of interest" description="Disordered" evidence="1">
    <location>
        <begin position="215"/>
        <end position="349"/>
    </location>
</feature>
<dbReference type="Proteomes" id="UP001283341">
    <property type="component" value="Unassembled WGS sequence"/>
</dbReference>
<keyword evidence="3" id="KW-1185">Reference proteome</keyword>
<feature type="compositionally biased region" description="Low complexity" evidence="1">
    <location>
        <begin position="223"/>
        <end position="236"/>
    </location>
</feature>
<feature type="region of interest" description="Disordered" evidence="1">
    <location>
        <begin position="1"/>
        <end position="144"/>
    </location>
</feature>
<feature type="compositionally biased region" description="Basic residues" evidence="1">
    <location>
        <begin position="87"/>
        <end position="98"/>
    </location>
</feature>
<reference evidence="2" key="1">
    <citation type="journal article" date="2023" name="Mol. Phylogenet. Evol.">
        <title>Genome-scale phylogeny and comparative genomics of the fungal order Sordariales.</title>
        <authorList>
            <person name="Hensen N."/>
            <person name="Bonometti L."/>
            <person name="Westerberg I."/>
            <person name="Brannstrom I.O."/>
            <person name="Guillou S."/>
            <person name="Cros-Aarteil S."/>
            <person name="Calhoun S."/>
            <person name="Haridas S."/>
            <person name="Kuo A."/>
            <person name="Mondo S."/>
            <person name="Pangilinan J."/>
            <person name="Riley R."/>
            <person name="LaButti K."/>
            <person name="Andreopoulos B."/>
            <person name="Lipzen A."/>
            <person name="Chen C."/>
            <person name="Yan M."/>
            <person name="Daum C."/>
            <person name="Ng V."/>
            <person name="Clum A."/>
            <person name="Steindorff A."/>
            <person name="Ohm R.A."/>
            <person name="Martin F."/>
            <person name="Silar P."/>
            <person name="Natvig D.O."/>
            <person name="Lalanne C."/>
            <person name="Gautier V."/>
            <person name="Ament-Velasquez S.L."/>
            <person name="Kruys A."/>
            <person name="Hutchinson M.I."/>
            <person name="Powell A.J."/>
            <person name="Barry K."/>
            <person name="Miller A.N."/>
            <person name="Grigoriev I.V."/>
            <person name="Debuchy R."/>
            <person name="Gladieux P."/>
            <person name="Hiltunen Thoren M."/>
            <person name="Johannesson H."/>
        </authorList>
    </citation>
    <scope>NUCLEOTIDE SEQUENCE</scope>
    <source>
        <strain evidence="2">CBS 118394</strain>
    </source>
</reference>
<evidence type="ECO:0000256" key="1">
    <source>
        <dbReference type="SAM" id="MobiDB-lite"/>
    </source>
</evidence>
<feature type="compositionally biased region" description="Basic and acidic residues" evidence="1">
    <location>
        <begin position="237"/>
        <end position="256"/>
    </location>
</feature>
<feature type="compositionally biased region" description="Polar residues" evidence="1">
    <location>
        <begin position="1"/>
        <end position="15"/>
    </location>
</feature>
<feature type="compositionally biased region" description="Polar residues" evidence="1">
    <location>
        <begin position="299"/>
        <end position="316"/>
    </location>
</feature>
<accession>A0AAE0I0G7</accession>
<organism evidence="2 3">
    <name type="scientific">Apodospora peruviana</name>
    <dbReference type="NCBI Taxonomy" id="516989"/>
    <lineage>
        <taxon>Eukaryota</taxon>
        <taxon>Fungi</taxon>
        <taxon>Dikarya</taxon>
        <taxon>Ascomycota</taxon>
        <taxon>Pezizomycotina</taxon>
        <taxon>Sordariomycetes</taxon>
        <taxon>Sordariomycetidae</taxon>
        <taxon>Sordariales</taxon>
        <taxon>Lasiosphaeriaceae</taxon>
        <taxon>Apodospora</taxon>
    </lineage>
</organism>
<protein>
    <submittedName>
        <fullName evidence="2">Uncharacterized protein</fullName>
    </submittedName>
</protein>
<dbReference type="PANTHER" id="PTHR34117">
    <property type="entry name" value="STYLE CELL-CYCLE INHIBITOR 1"/>
    <property type="match status" value="1"/>
</dbReference>
<dbReference type="AlphaFoldDB" id="A0AAE0I0G7"/>
<dbReference type="InterPro" id="IPR044688">
    <property type="entry name" value="SCI-1-like"/>
</dbReference>
<feature type="compositionally biased region" description="Basic and acidic residues" evidence="1">
    <location>
        <begin position="373"/>
        <end position="427"/>
    </location>
</feature>
<comment type="caution">
    <text evidence="2">The sequence shown here is derived from an EMBL/GenBank/DDBJ whole genome shotgun (WGS) entry which is preliminary data.</text>
</comment>
<feature type="region of interest" description="Disordered" evidence="1">
    <location>
        <begin position="373"/>
        <end position="476"/>
    </location>
</feature>
<dbReference type="EMBL" id="JAUEDM010000005">
    <property type="protein sequence ID" value="KAK3316333.1"/>
    <property type="molecule type" value="Genomic_DNA"/>
</dbReference>